<evidence type="ECO:0000259" key="11">
    <source>
        <dbReference type="PROSITE" id="PS51900"/>
    </source>
</evidence>
<dbReference type="GO" id="GO:0051301">
    <property type="term" value="P:cell division"/>
    <property type="evidence" value="ECO:0007669"/>
    <property type="project" value="UniProtKB-KW"/>
</dbReference>
<dbReference type="OrthoDB" id="9801717at2"/>
<organism evidence="12 13">
    <name type="scientific">Enterococcus termitis</name>
    <dbReference type="NCBI Taxonomy" id="332950"/>
    <lineage>
        <taxon>Bacteria</taxon>
        <taxon>Bacillati</taxon>
        <taxon>Bacillota</taxon>
        <taxon>Bacilli</taxon>
        <taxon>Lactobacillales</taxon>
        <taxon>Enterococcaceae</taxon>
        <taxon>Enterococcus</taxon>
    </lineage>
</organism>
<evidence type="ECO:0008006" key="14">
    <source>
        <dbReference type="Google" id="ProtNLM"/>
    </source>
</evidence>
<dbReference type="GO" id="GO:0015074">
    <property type="term" value="P:DNA integration"/>
    <property type="evidence" value="ECO:0007669"/>
    <property type="project" value="UniProtKB-KW"/>
</dbReference>
<dbReference type="GO" id="GO:0007059">
    <property type="term" value="P:chromosome segregation"/>
    <property type="evidence" value="ECO:0007669"/>
    <property type="project" value="UniProtKB-KW"/>
</dbReference>
<keyword evidence="6 9" id="KW-0238">DNA-binding</keyword>
<dbReference type="InterPro" id="IPR011010">
    <property type="entry name" value="DNA_brk_join_enz"/>
</dbReference>
<reference evidence="13" key="1">
    <citation type="submission" date="2016-09" db="EMBL/GenBank/DDBJ databases">
        <authorList>
            <person name="Gulvik C.A."/>
        </authorList>
    </citation>
    <scope>NUCLEOTIDE SEQUENCE [LARGE SCALE GENOMIC DNA]</scope>
    <source>
        <strain evidence="13">LMG 8895</strain>
    </source>
</reference>
<dbReference type="RefSeq" id="WP_069664745.1">
    <property type="nucleotide sequence ID" value="NZ_JBHUJJ010000001.1"/>
</dbReference>
<evidence type="ECO:0000256" key="8">
    <source>
        <dbReference type="ARBA" id="ARBA00023306"/>
    </source>
</evidence>
<dbReference type="PROSITE" id="PS51898">
    <property type="entry name" value="TYR_RECOMBINASE"/>
    <property type="match status" value="1"/>
</dbReference>
<dbReference type="Proteomes" id="UP000095094">
    <property type="component" value="Unassembled WGS sequence"/>
</dbReference>
<dbReference type="GO" id="GO:0005737">
    <property type="term" value="C:cytoplasm"/>
    <property type="evidence" value="ECO:0007669"/>
    <property type="project" value="UniProtKB-SubCell"/>
</dbReference>
<feature type="domain" description="Tyr recombinase" evidence="10">
    <location>
        <begin position="104"/>
        <end position="295"/>
    </location>
</feature>
<dbReference type="Gene3D" id="1.10.443.10">
    <property type="entry name" value="Intergrase catalytic core"/>
    <property type="match status" value="1"/>
</dbReference>
<keyword evidence="8" id="KW-0131">Cell cycle</keyword>
<keyword evidence="3" id="KW-0132">Cell division</keyword>
<evidence type="ECO:0000256" key="2">
    <source>
        <dbReference type="ARBA" id="ARBA00022490"/>
    </source>
</evidence>
<dbReference type="EMBL" id="MIJY01000045">
    <property type="protein sequence ID" value="OEG09055.1"/>
    <property type="molecule type" value="Genomic_DNA"/>
</dbReference>
<dbReference type="InterPro" id="IPR002104">
    <property type="entry name" value="Integrase_catalytic"/>
</dbReference>
<comment type="caution">
    <text evidence="12">The sequence shown here is derived from an EMBL/GenBank/DDBJ whole genome shotgun (WGS) entry which is preliminary data.</text>
</comment>
<dbReference type="PANTHER" id="PTHR30349:SF77">
    <property type="entry name" value="TYROSINE RECOMBINASE XERC"/>
    <property type="match status" value="1"/>
</dbReference>
<keyword evidence="4" id="KW-0159">Chromosome partition</keyword>
<evidence type="ECO:0000256" key="9">
    <source>
        <dbReference type="PROSITE-ProRule" id="PRU01248"/>
    </source>
</evidence>
<evidence type="ECO:0000313" key="12">
    <source>
        <dbReference type="EMBL" id="OEG09055.1"/>
    </source>
</evidence>
<name>A0A1E5G8Z5_9ENTE</name>
<keyword evidence="2" id="KW-0963">Cytoplasm</keyword>
<evidence type="ECO:0000256" key="1">
    <source>
        <dbReference type="ARBA" id="ARBA00004496"/>
    </source>
</evidence>
<feature type="domain" description="Core-binding (CB)" evidence="11">
    <location>
        <begin position="1"/>
        <end position="81"/>
    </location>
</feature>
<dbReference type="GO" id="GO:0003677">
    <property type="term" value="F:DNA binding"/>
    <property type="evidence" value="ECO:0007669"/>
    <property type="project" value="UniProtKB-UniRule"/>
</dbReference>
<evidence type="ECO:0000256" key="6">
    <source>
        <dbReference type="ARBA" id="ARBA00023125"/>
    </source>
</evidence>
<dbReference type="InterPro" id="IPR004107">
    <property type="entry name" value="Integrase_SAM-like_N"/>
</dbReference>
<protein>
    <recommendedName>
        <fullName evidence="14">Recombinase XerC</fullName>
    </recommendedName>
</protein>
<gene>
    <name evidence="12" type="ORF">BCR25_10795</name>
</gene>
<comment type="subcellular location">
    <subcellularLocation>
        <location evidence="1">Cytoplasm</location>
    </subcellularLocation>
</comment>
<dbReference type="GO" id="GO:0006310">
    <property type="term" value="P:DNA recombination"/>
    <property type="evidence" value="ECO:0007669"/>
    <property type="project" value="UniProtKB-KW"/>
</dbReference>
<sequence length="309" mass="36621">MNKEIQQFLTYKKNYHNVSLRTIKAYQSDLTTLQEHCCEHKVDLTQGILELMEQLHQNAQLKPTSLKRKMITYRMFYKFLVTKKQIEPDIEFEHYRASYIIPKKMPRTLKIREINQLLNYMYQRLSDSRTSLYQKRNCIRDIALLELLISTGIRISEASSINLSDYDQIENSLLIYGKNRKERMIYLSSTETRQALLTYLAIREQFHPSDQSFFLNKYGERLSIYGIENIFAKYIDLANIDTHATPHYLRHTFATELLNNGANIREVQELLGHSSIVTTQIYTEVSIERKKYVLNSFNYRNELDVKTSK</sequence>
<evidence type="ECO:0000256" key="4">
    <source>
        <dbReference type="ARBA" id="ARBA00022829"/>
    </source>
</evidence>
<dbReference type="Pfam" id="PF02899">
    <property type="entry name" value="Phage_int_SAM_1"/>
    <property type="match status" value="1"/>
</dbReference>
<evidence type="ECO:0000256" key="3">
    <source>
        <dbReference type="ARBA" id="ARBA00022618"/>
    </source>
</evidence>
<accession>A0A1E5G8Z5</accession>
<dbReference type="PANTHER" id="PTHR30349">
    <property type="entry name" value="PHAGE INTEGRASE-RELATED"/>
    <property type="match status" value="1"/>
</dbReference>
<dbReference type="AlphaFoldDB" id="A0A1E5G8Z5"/>
<dbReference type="SUPFAM" id="SSF47823">
    <property type="entry name" value="lambda integrase-like, N-terminal domain"/>
    <property type="match status" value="1"/>
</dbReference>
<dbReference type="InterPro" id="IPR010998">
    <property type="entry name" value="Integrase_recombinase_N"/>
</dbReference>
<evidence type="ECO:0000256" key="7">
    <source>
        <dbReference type="ARBA" id="ARBA00023172"/>
    </source>
</evidence>
<dbReference type="Gene3D" id="1.10.150.130">
    <property type="match status" value="1"/>
</dbReference>
<keyword evidence="7" id="KW-0233">DNA recombination</keyword>
<dbReference type="PROSITE" id="PS51900">
    <property type="entry name" value="CB"/>
    <property type="match status" value="1"/>
</dbReference>
<dbReference type="InterPro" id="IPR050090">
    <property type="entry name" value="Tyrosine_recombinase_XerCD"/>
</dbReference>
<keyword evidence="5" id="KW-0229">DNA integration</keyword>
<evidence type="ECO:0000313" key="13">
    <source>
        <dbReference type="Proteomes" id="UP000095094"/>
    </source>
</evidence>
<evidence type="ECO:0000259" key="10">
    <source>
        <dbReference type="PROSITE" id="PS51898"/>
    </source>
</evidence>
<dbReference type="Pfam" id="PF00589">
    <property type="entry name" value="Phage_integrase"/>
    <property type="match status" value="1"/>
</dbReference>
<proteinExistence type="predicted"/>
<dbReference type="SUPFAM" id="SSF56349">
    <property type="entry name" value="DNA breaking-rejoining enzymes"/>
    <property type="match status" value="1"/>
</dbReference>
<dbReference type="InterPro" id="IPR013762">
    <property type="entry name" value="Integrase-like_cat_sf"/>
</dbReference>
<evidence type="ECO:0000256" key="5">
    <source>
        <dbReference type="ARBA" id="ARBA00022908"/>
    </source>
</evidence>
<keyword evidence="13" id="KW-1185">Reference proteome</keyword>
<dbReference type="InterPro" id="IPR044068">
    <property type="entry name" value="CB"/>
</dbReference>